<name>A0A2P2QH21_RHIMU</name>
<dbReference type="AlphaFoldDB" id="A0A2P2QH21"/>
<evidence type="ECO:0000313" key="1">
    <source>
        <dbReference type="EMBL" id="MBX66292.1"/>
    </source>
</evidence>
<accession>A0A2P2QH21</accession>
<protein>
    <submittedName>
        <fullName evidence="1">Uncharacterized protein</fullName>
    </submittedName>
</protein>
<dbReference type="EMBL" id="GGEC01085808">
    <property type="protein sequence ID" value="MBX66292.1"/>
    <property type="molecule type" value="Transcribed_RNA"/>
</dbReference>
<proteinExistence type="predicted"/>
<reference evidence="1" key="1">
    <citation type="submission" date="2018-02" db="EMBL/GenBank/DDBJ databases">
        <title>Rhizophora mucronata_Transcriptome.</title>
        <authorList>
            <person name="Meera S.P."/>
            <person name="Sreeshan A."/>
            <person name="Augustine A."/>
        </authorList>
    </citation>
    <scope>NUCLEOTIDE SEQUENCE</scope>
    <source>
        <tissue evidence="1">Leaf</tissue>
    </source>
</reference>
<sequence length="30" mass="3464">MADEERICMTNHLVWILEHDLSGDKSFVAC</sequence>
<organism evidence="1">
    <name type="scientific">Rhizophora mucronata</name>
    <name type="common">Asiatic mangrove</name>
    <dbReference type="NCBI Taxonomy" id="61149"/>
    <lineage>
        <taxon>Eukaryota</taxon>
        <taxon>Viridiplantae</taxon>
        <taxon>Streptophyta</taxon>
        <taxon>Embryophyta</taxon>
        <taxon>Tracheophyta</taxon>
        <taxon>Spermatophyta</taxon>
        <taxon>Magnoliopsida</taxon>
        <taxon>eudicotyledons</taxon>
        <taxon>Gunneridae</taxon>
        <taxon>Pentapetalae</taxon>
        <taxon>rosids</taxon>
        <taxon>fabids</taxon>
        <taxon>Malpighiales</taxon>
        <taxon>Rhizophoraceae</taxon>
        <taxon>Rhizophora</taxon>
    </lineage>
</organism>